<dbReference type="Proteomes" id="UP000298416">
    <property type="component" value="Unassembled WGS sequence"/>
</dbReference>
<organism evidence="3">
    <name type="scientific">Salvia splendens</name>
    <name type="common">Scarlet sage</name>
    <dbReference type="NCBI Taxonomy" id="180675"/>
    <lineage>
        <taxon>Eukaryota</taxon>
        <taxon>Viridiplantae</taxon>
        <taxon>Streptophyta</taxon>
        <taxon>Embryophyta</taxon>
        <taxon>Tracheophyta</taxon>
        <taxon>Spermatophyta</taxon>
        <taxon>Magnoliopsida</taxon>
        <taxon>eudicotyledons</taxon>
        <taxon>Gunneridae</taxon>
        <taxon>Pentapetalae</taxon>
        <taxon>asterids</taxon>
        <taxon>lamiids</taxon>
        <taxon>Lamiales</taxon>
        <taxon>Lamiaceae</taxon>
        <taxon>Nepetoideae</taxon>
        <taxon>Mentheae</taxon>
        <taxon>Salviinae</taxon>
        <taxon>Salvia</taxon>
        <taxon>Salvia subgen. Calosphace</taxon>
        <taxon>core Calosphace</taxon>
    </lineage>
</organism>
<reference evidence="3" key="2">
    <citation type="submission" date="2020-08" db="EMBL/GenBank/DDBJ databases">
        <title>Plant Genome Project.</title>
        <authorList>
            <person name="Zhang R.-G."/>
        </authorList>
    </citation>
    <scope>NUCLEOTIDE SEQUENCE</scope>
    <source>
        <strain evidence="3">Huo1</strain>
        <tissue evidence="3">Leaf</tissue>
    </source>
</reference>
<feature type="domain" description="DUF4216" evidence="1">
    <location>
        <begin position="707"/>
        <end position="776"/>
    </location>
</feature>
<keyword evidence="4" id="KW-1185">Reference proteome</keyword>
<evidence type="ECO:0008006" key="5">
    <source>
        <dbReference type="Google" id="ProtNLM"/>
    </source>
</evidence>
<reference evidence="3" key="1">
    <citation type="submission" date="2018-01" db="EMBL/GenBank/DDBJ databases">
        <authorList>
            <person name="Mao J.F."/>
        </authorList>
    </citation>
    <scope>NUCLEOTIDE SEQUENCE</scope>
    <source>
        <strain evidence="3">Huo1</strain>
        <tissue evidence="3">Leaf</tissue>
    </source>
</reference>
<proteinExistence type="predicted"/>
<dbReference type="AlphaFoldDB" id="A0A8X8YP76"/>
<dbReference type="Pfam" id="PF13952">
    <property type="entry name" value="DUF4216"/>
    <property type="match status" value="1"/>
</dbReference>
<dbReference type="Pfam" id="PF02992">
    <property type="entry name" value="Transposase_21"/>
    <property type="match status" value="1"/>
</dbReference>
<gene>
    <name evidence="3" type="ORF">SASPL_105251</name>
</gene>
<name>A0A8X8YP76_SALSN</name>
<protein>
    <recommendedName>
        <fullName evidence="5">DUF4218 domain-containing protein</fullName>
    </recommendedName>
</protein>
<dbReference type="InterPro" id="IPR025452">
    <property type="entry name" value="DUF4218"/>
</dbReference>
<dbReference type="PANTHER" id="PTHR48258">
    <property type="entry name" value="DUF4218 DOMAIN-CONTAINING PROTEIN-RELATED"/>
    <property type="match status" value="1"/>
</dbReference>
<feature type="domain" description="DUF4218" evidence="2">
    <location>
        <begin position="434"/>
        <end position="541"/>
    </location>
</feature>
<evidence type="ECO:0000313" key="4">
    <source>
        <dbReference type="Proteomes" id="UP000298416"/>
    </source>
</evidence>
<dbReference type="Pfam" id="PF13960">
    <property type="entry name" value="DUF4218"/>
    <property type="match status" value="1"/>
</dbReference>
<dbReference type="PANTHER" id="PTHR48258:SF15">
    <property type="entry name" value="OS02G0543900 PROTEIN"/>
    <property type="match status" value="1"/>
</dbReference>
<evidence type="ECO:0000259" key="2">
    <source>
        <dbReference type="Pfam" id="PF13960"/>
    </source>
</evidence>
<dbReference type="InterPro" id="IPR004242">
    <property type="entry name" value="Transposase_21"/>
</dbReference>
<sequence>MAIFASRDEAYEHLTVDGFIPGYTDWIAHGELHSILASRLENQHNNVEALGDDDMQGLVHDVFGVLNEDGYTDDTNSQMDSEIANGKAREFYRLINDSQQPLYEGCAKFSKLSFIIRLLHLKSLGRLNNKVFDMLLDLLRDVFPDAMGVNENKTSCDTCHKPRWCTTDKDPTGEKRKVAQKVLWYFPLKPRLQRLFMSSKTASHMRWHAESRTKDGYMRYPADSPAWSTFDSLHPDFAEESRNFRLGLASDGINPFKNMSVSHCTWPVILFPYNLPLWICMKESSFMLSLLIPGPLAPGKNIDIYLRPLIADLKDLWEVGVETYDASKKQNFQLCASLLWTIGDFPGYAYLSGWSTQGEYACPVCNKETHSIRLKHGGKYCYMGHRRFLPKEHGFQKNRRLFDGTVEYGEALQQLSGDMVMDDLRDFTMKYVICPADIIRLEKDIVVVLCQLEKIFPPSFFDVMVHLIVHLATEVKLCGPVHYRWMYPIERYLGTLKSYVRNRSKPEGSIAEGYLAEECLRFCSLYLADYVESKFNRASRNETVTDNAKIGLDVFTINGRSLGKGTAMRLDGVTLTKAHQCVLFNCEAVRPYIEQYWAVVEQSNPRVARHQLEHIHSERFAGLTVHEENPTIRALKLLARGPNIIGVKYKKYIVNGFQFHTKDLECTKKTQNSGVRVKATMSSFSSTRNQNPILSELDYFGILTDVVELDYNCGHRVVLFDCEWVSKGKRLKTDADGFTLANFSNVIRHNEPFILASQAEQVFYVEDPTESQWSVVFSAAARAHYHMEPIIDVDDSIESDDFGWVREDLDGIELCCHTNCPPRRHGLSSAATFHPTVESCCFVVSAAAAAWCANELFAQSVRLPPRTVIILFFISVYQF</sequence>
<accession>A0A8X8YP76</accession>
<comment type="caution">
    <text evidence="3">The sequence shown here is derived from an EMBL/GenBank/DDBJ whole genome shotgun (WGS) entry which is preliminary data.</text>
</comment>
<evidence type="ECO:0000259" key="1">
    <source>
        <dbReference type="Pfam" id="PF13952"/>
    </source>
</evidence>
<dbReference type="InterPro" id="IPR025312">
    <property type="entry name" value="DUF4216"/>
</dbReference>
<dbReference type="EMBL" id="PNBA02000002">
    <property type="protein sequence ID" value="KAG6433636.1"/>
    <property type="molecule type" value="Genomic_DNA"/>
</dbReference>
<evidence type="ECO:0000313" key="3">
    <source>
        <dbReference type="EMBL" id="KAG6433636.1"/>
    </source>
</evidence>